<accession>A0AAV8QQC0</accession>
<comment type="caution">
    <text evidence="1">The sequence shown here is derived from an EMBL/GenBank/DDBJ whole genome shotgun (WGS) entry which is preliminary data.</text>
</comment>
<proteinExistence type="predicted"/>
<name>A0AAV8QQC0_ENSVE</name>
<evidence type="ECO:0000313" key="2">
    <source>
        <dbReference type="Proteomes" id="UP001222027"/>
    </source>
</evidence>
<organism evidence="1 2">
    <name type="scientific">Ensete ventricosum</name>
    <name type="common">Abyssinian banana</name>
    <name type="synonym">Musa ensete</name>
    <dbReference type="NCBI Taxonomy" id="4639"/>
    <lineage>
        <taxon>Eukaryota</taxon>
        <taxon>Viridiplantae</taxon>
        <taxon>Streptophyta</taxon>
        <taxon>Embryophyta</taxon>
        <taxon>Tracheophyta</taxon>
        <taxon>Spermatophyta</taxon>
        <taxon>Magnoliopsida</taxon>
        <taxon>Liliopsida</taxon>
        <taxon>Zingiberales</taxon>
        <taxon>Musaceae</taxon>
        <taxon>Ensete</taxon>
    </lineage>
</organism>
<keyword evidence="2" id="KW-1185">Reference proteome</keyword>
<dbReference type="AlphaFoldDB" id="A0AAV8QQC0"/>
<evidence type="ECO:0000313" key="1">
    <source>
        <dbReference type="EMBL" id="KAJ8479054.1"/>
    </source>
</evidence>
<dbReference type="Proteomes" id="UP001222027">
    <property type="component" value="Unassembled WGS sequence"/>
</dbReference>
<reference evidence="1 2" key="1">
    <citation type="submission" date="2022-12" db="EMBL/GenBank/DDBJ databases">
        <title>Chromosome-scale assembly of the Ensete ventricosum genome.</title>
        <authorList>
            <person name="Dussert Y."/>
            <person name="Stocks J."/>
            <person name="Wendawek A."/>
            <person name="Woldeyes F."/>
            <person name="Nichols R.A."/>
            <person name="Borrell J.S."/>
        </authorList>
    </citation>
    <scope>NUCLEOTIDE SEQUENCE [LARGE SCALE GENOMIC DNA]</scope>
    <source>
        <strain evidence="2">cv. Maze</strain>
        <tissue evidence="1">Seeds</tissue>
    </source>
</reference>
<sequence length="81" mass="9155">MLSPFCFRSLHFLRGSNSSPSRPIPLGSPNAVSRRGTVAGYYLQLLEELGIPTDWIAGLVLELGFFLVCRLLSWSRNETWR</sequence>
<protein>
    <submittedName>
        <fullName evidence="1">Uncharacterized protein</fullName>
    </submittedName>
</protein>
<gene>
    <name evidence="1" type="ORF">OPV22_022781</name>
</gene>
<dbReference type="EMBL" id="JAQQAF010000006">
    <property type="protein sequence ID" value="KAJ8479054.1"/>
    <property type="molecule type" value="Genomic_DNA"/>
</dbReference>